<dbReference type="InterPro" id="IPR045518">
    <property type="entry name" value="2EXR"/>
</dbReference>
<protein>
    <recommendedName>
        <fullName evidence="1">2EXR domain-containing protein</fullName>
    </recommendedName>
</protein>
<evidence type="ECO:0000259" key="1">
    <source>
        <dbReference type="Pfam" id="PF20150"/>
    </source>
</evidence>
<accession>A0A9P4MD63</accession>
<dbReference type="OrthoDB" id="3546385at2759"/>
<feature type="domain" description="2EXR" evidence="1">
    <location>
        <begin position="12"/>
        <end position="142"/>
    </location>
</feature>
<dbReference type="Pfam" id="PF20150">
    <property type="entry name" value="2EXR"/>
    <property type="match status" value="1"/>
</dbReference>
<dbReference type="PANTHER" id="PTHR35910">
    <property type="entry name" value="2EXR DOMAIN-CONTAINING PROTEIN"/>
    <property type="match status" value="1"/>
</dbReference>
<keyword evidence="3" id="KW-1185">Reference proteome</keyword>
<name>A0A9P4MD63_9PEZI</name>
<dbReference type="AlphaFoldDB" id="A0A9P4MD63"/>
<comment type="caution">
    <text evidence="2">The sequence shown here is derived from an EMBL/GenBank/DDBJ whole genome shotgun (WGS) entry which is preliminary data.</text>
</comment>
<organism evidence="2 3">
    <name type="scientific">Myriangium duriaei CBS 260.36</name>
    <dbReference type="NCBI Taxonomy" id="1168546"/>
    <lineage>
        <taxon>Eukaryota</taxon>
        <taxon>Fungi</taxon>
        <taxon>Dikarya</taxon>
        <taxon>Ascomycota</taxon>
        <taxon>Pezizomycotina</taxon>
        <taxon>Dothideomycetes</taxon>
        <taxon>Dothideomycetidae</taxon>
        <taxon>Myriangiales</taxon>
        <taxon>Myriangiaceae</taxon>
        <taxon>Myriangium</taxon>
    </lineage>
</organism>
<proteinExistence type="predicted"/>
<reference evidence="2" key="1">
    <citation type="journal article" date="2020" name="Stud. Mycol.">
        <title>101 Dothideomycetes genomes: a test case for predicting lifestyles and emergence of pathogens.</title>
        <authorList>
            <person name="Haridas S."/>
            <person name="Albert R."/>
            <person name="Binder M."/>
            <person name="Bloem J."/>
            <person name="Labutti K."/>
            <person name="Salamov A."/>
            <person name="Andreopoulos B."/>
            <person name="Baker S."/>
            <person name="Barry K."/>
            <person name="Bills G."/>
            <person name="Bluhm B."/>
            <person name="Cannon C."/>
            <person name="Castanera R."/>
            <person name="Culley D."/>
            <person name="Daum C."/>
            <person name="Ezra D."/>
            <person name="Gonzalez J."/>
            <person name="Henrissat B."/>
            <person name="Kuo A."/>
            <person name="Liang C."/>
            <person name="Lipzen A."/>
            <person name="Lutzoni F."/>
            <person name="Magnuson J."/>
            <person name="Mondo S."/>
            <person name="Nolan M."/>
            <person name="Ohm R."/>
            <person name="Pangilinan J."/>
            <person name="Park H.-J."/>
            <person name="Ramirez L."/>
            <person name="Alfaro M."/>
            <person name="Sun H."/>
            <person name="Tritt A."/>
            <person name="Yoshinaga Y."/>
            <person name="Zwiers L.-H."/>
            <person name="Turgeon B."/>
            <person name="Goodwin S."/>
            <person name="Spatafora J."/>
            <person name="Crous P."/>
            <person name="Grigoriev I."/>
        </authorList>
    </citation>
    <scope>NUCLEOTIDE SEQUENCE</scope>
    <source>
        <strain evidence="2">CBS 260.36</strain>
    </source>
</reference>
<sequence length="329" mass="37737">MESEMASSSTSFPLFSKLPSELRIQIWRESLPDPVGQCLFKYDAQDSHMFWKTRPISQELDGDLYGGHTAAAVVLEFCHENLRKHEFELPTAYVNHEARAVTLNWARDHGLSIQPEEEKTVFDLKTMDPYYIRSFDPESDILYIDCEDWGDFLYGLQEADFTFGNNLVGFSALVTFIAFGLDSLVQHEFKPDISPDEDIIFKWRLEADPSTPAGMFTWVKERDWKYRSKPLCDAPQNDQNDHLFREVDVAQYGGPDIDGDHNPTLFRLIVDLNNELATFLPRADFKAFAVRPIYANWKPNGLVSPWLFLKNMVRRSELAASDSDASLSS</sequence>
<dbReference type="PANTHER" id="PTHR35910:SF6">
    <property type="entry name" value="2EXR DOMAIN-CONTAINING PROTEIN"/>
    <property type="match status" value="1"/>
</dbReference>
<dbReference type="EMBL" id="ML996092">
    <property type="protein sequence ID" value="KAF2148873.1"/>
    <property type="molecule type" value="Genomic_DNA"/>
</dbReference>
<gene>
    <name evidence="2" type="ORF">K461DRAFT_271468</name>
</gene>
<evidence type="ECO:0000313" key="2">
    <source>
        <dbReference type="EMBL" id="KAF2148873.1"/>
    </source>
</evidence>
<dbReference type="Proteomes" id="UP000799439">
    <property type="component" value="Unassembled WGS sequence"/>
</dbReference>
<evidence type="ECO:0000313" key="3">
    <source>
        <dbReference type="Proteomes" id="UP000799439"/>
    </source>
</evidence>